<dbReference type="STRING" id="667725.A0A0L0GDK6"/>
<gene>
    <name evidence="6" type="ORF">SARC_00892</name>
</gene>
<dbReference type="InterPro" id="IPR001353">
    <property type="entry name" value="Proteasome_sua/b"/>
</dbReference>
<dbReference type="AlphaFoldDB" id="A0A0L0GDK6"/>
<evidence type="ECO:0000256" key="2">
    <source>
        <dbReference type="ARBA" id="ARBA00022942"/>
    </source>
</evidence>
<dbReference type="GO" id="GO:0005737">
    <property type="term" value="C:cytoplasm"/>
    <property type="evidence" value="ECO:0007669"/>
    <property type="project" value="UniProtKB-SubCell"/>
</dbReference>
<evidence type="ECO:0000256" key="4">
    <source>
        <dbReference type="RuleBase" id="RU000551"/>
    </source>
</evidence>
<dbReference type="GO" id="GO:0006511">
    <property type="term" value="P:ubiquitin-dependent protein catabolic process"/>
    <property type="evidence" value="ECO:0007669"/>
    <property type="project" value="InterPro"/>
</dbReference>
<evidence type="ECO:0000256" key="3">
    <source>
        <dbReference type="ARBA" id="ARBA00023242"/>
    </source>
</evidence>
<dbReference type="EMBL" id="KQ241627">
    <property type="protein sequence ID" value="KNC86999.1"/>
    <property type="molecule type" value="Genomic_DNA"/>
</dbReference>
<dbReference type="OrthoDB" id="431557at2759"/>
<dbReference type="eggNOG" id="KOG0178">
    <property type="taxonomic scope" value="Eukaryota"/>
</dbReference>
<dbReference type="SMART" id="SM00948">
    <property type="entry name" value="Proteasome_A_N"/>
    <property type="match status" value="1"/>
</dbReference>
<dbReference type="PROSITE" id="PS00854">
    <property type="entry name" value="PROTEASOME_BETA_1"/>
    <property type="match status" value="1"/>
</dbReference>
<dbReference type="InterPro" id="IPR029055">
    <property type="entry name" value="Ntn_hydrolases_N"/>
</dbReference>
<evidence type="ECO:0000313" key="7">
    <source>
        <dbReference type="Proteomes" id="UP000054560"/>
    </source>
</evidence>
<dbReference type="PROSITE" id="PS00388">
    <property type="entry name" value="PROTEASOME_ALPHA_1"/>
    <property type="match status" value="1"/>
</dbReference>
<keyword evidence="3 4" id="KW-0539">Nucleus</keyword>
<dbReference type="RefSeq" id="XP_014160901.1">
    <property type="nucleotide sequence ID" value="XM_014305426.1"/>
</dbReference>
<sequence>MSRRYDTRTTIFSPEGRLYQVEYAMEAISHAGTCMGVLCKEGIVLAAENKNTSKLLEASKSSEKIYKINDSIAVCVAGITADANILIENLRLTAQRVFVI</sequence>
<dbReference type="GeneID" id="25901396"/>
<keyword evidence="1 4" id="KW-0963">Cytoplasm</keyword>
<keyword evidence="7" id="KW-1185">Reference proteome</keyword>
<dbReference type="Proteomes" id="UP000054560">
    <property type="component" value="Unassembled WGS sequence"/>
</dbReference>
<dbReference type="GO" id="GO:0005634">
    <property type="term" value="C:nucleus"/>
    <property type="evidence" value="ECO:0007669"/>
    <property type="project" value="UniProtKB-SubCell"/>
</dbReference>
<dbReference type="SUPFAM" id="SSF56235">
    <property type="entry name" value="N-terminal nucleophile aminohydrolases (Ntn hydrolases)"/>
    <property type="match status" value="1"/>
</dbReference>
<dbReference type="InterPro" id="IPR016050">
    <property type="entry name" value="Proteasome_bsu_CS"/>
</dbReference>
<comment type="subunit">
    <text evidence="4">The 26S proteasome consists of a 20S proteasome core and two 19S regulatory subunits.</text>
</comment>
<comment type="subcellular location">
    <subcellularLocation>
        <location evidence="4">Cytoplasm</location>
    </subcellularLocation>
    <subcellularLocation>
        <location evidence="4">Nucleus</location>
    </subcellularLocation>
</comment>
<dbReference type="Pfam" id="PF10584">
    <property type="entry name" value="Proteasome_A_N"/>
    <property type="match status" value="1"/>
</dbReference>
<keyword evidence="2 4" id="KW-0647">Proteasome</keyword>
<evidence type="ECO:0000313" key="6">
    <source>
        <dbReference type="EMBL" id="KNC86999.1"/>
    </source>
</evidence>
<reference evidence="6 7" key="1">
    <citation type="submission" date="2011-02" db="EMBL/GenBank/DDBJ databases">
        <title>The Genome Sequence of Sphaeroforma arctica JP610.</title>
        <authorList>
            <consortium name="The Broad Institute Genome Sequencing Platform"/>
            <person name="Russ C."/>
            <person name="Cuomo C."/>
            <person name="Young S.K."/>
            <person name="Zeng Q."/>
            <person name="Gargeya S."/>
            <person name="Alvarado L."/>
            <person name="Berlin A."/>
            <person name="Chapman S.B."/>
            <person name="Chen Z."/>
            <person name="Freedman E."/>
            <person name="Gellesch M."/>
            <person name="Goldberg J."/>
            <person name="Griggs A."/>
            <person name="Gujja S."/>
            <person name="Heilman E."/>
            <person name="Heiman D."/>
            <person name="Howarth C."/>
            <person name="Mehta T."/>
            <person name="Neiman D."/>
            <person name="Pearson M."/>
            <person name="Roberts A."/>
            <person name="Saif S."/>
            <person name="Shea T."/>
            <person name="Shenoy N."/>
            <person name="Sisk P."/>
            <person name="Stolte C."/>
            <person name="Sykes S."/>
            <person name="White J."/>
            <person name="Yandava C."/>
            <person name="Burger G."/>
            <person name="Gray M.W."/>
            <person name="Holland P.W.H."/>
            <person name="King N."/>
            <person name="Lang F.B.F."/>
            <person name="Roger A.J."/>
            <person name="Ruiz-Trillo I."/>
            <person name="Haas B."/>
            <person name="Nusbaum C."/>
            <person name="Birren B."/>
        </authorList>
    </citation>
    <scope>NUCLEOTIDE SEQUENCE [LARGE SCALE GENOMIC DNA]</scope>
    <source>
        <strain evidence="6 7">JP610</strain>
    </source>
</reference>
<dbReference type="PANTHER" id="PTHR11599">
    <property type="entry name" value="PROTEASOME SUBUNIT ALPHA/BETA"/>
    <property type="match status" value="1"/>
</dbReference>
<proteinExistence type="inferred from homology"/>
<feature type="domain" description="Proteasome alpha-type subunits" evidence="5">
    <location>
        <begin position="5"/>
        <end position="27"/>
    </location>
</feature>
<dbReference type="GO" id="GO:0019773">
    <property type="term" value="C:proteasome core complex, alpha-subunit complex"/>
    <property type="evidence" value="ECO:0007669"/>
    <property type="project" value="InterPro"/>
</dbReference>
<dbReference type="Gene3D" id="3.60.20.10">
    <property type="entry name" value="Glutamine Phosphoribosylpyrophosphate, subunit 1, domain 1"/>
    <property type="match status" value="1"/>
</dbReference>
<dbReference type="InterPro" id="IPR000426">
    <property type="entry name" value="Proteasome_asu_N"/>
</dbReference>
<name>A0A0L0GDK6_9EUKA</name>
<comment type="similarity">
    <text evidence="4">Belongs to the peptidase T1A family.</text>
</comment>
<organism evidence="6 7">
    <name type="scientific">Sphaeroforma arctica JP610</name>
    <dbReference type="NCBI Taxonomy" id="667725"/>
    <lineage>
        <taxon>Eukaryota</taxon>
        <taxon>Ichthyosporea</taxon>
        <taxon>Ichthyophonida</taxon>
        <taxon>Sphaeroforma</taxon>
    </lineage>
</organism>
<dbReference type="InterPro" id="IPR050115">
    <property type="entry name" value="Proteasome_alpha"/>
</dbReference>
<dbReference type="Pfam" id="PF00227">
    <property type="entry name" value="Proteasome"/>
    <property type="match status" value="1"/>
</dbReference>
<protein>
    <recommendedName>
        <fullName evidence="4">Proteasome subunit alpha type</fullName>
    </recommendedName>
</protein>
<evidence type="ECO:0000259" key="5">
    <source>
        <dbReference type="PROSITE" id="PS00388"/>
    </source>
</evidence>
<evidence type="ECO:0000256" key="1">
    <source>
        <dbReference type="ARBA" id="ARBA00022490"/>
    </source>
</evidence>
<accession>A0A0L0GDK6</accession>